<gene>
    <name evidence="1" type="ORF">E7102_07300</name>
</gene>
<evidence type="ECO:0000313" key="2">
    <source>
        <dbReference type="Proteomes" id="UP000763088"/>
    </source>
</evidence>
<sequence length="251" mass="29082">MGIYDYMNHFWFENENDPCSLSEGVLYFYLLYEANRQHWASPFKVSTQMLAARLNTSKQNVMKARDGLRKRGLIDFSKGEGKGKPALYTLRLSEEQSQSLSQLMTQQLTESLASELPQSLPHSNIKEENTTKEVGEEKQYPSSNSKVVLTLSELMEKLLNDNSWLLGLSERLAKNKIILNGEELKDKVREFFSEQEHKGCKGKEEADCREYVFNWIKYKYKNYYGNESKCNGQISTIKIEANRPEDYTGYC</sequence>
<proteinExistence type="predicted"/>
<comment type="caution">
    <text evidence="1">The sequence shown here is derived from an EMBL/GenBank/DDBJ whole genome shotgun (WGS) entry which is preliminary data.</text>
</comment>
<name>A0A928BT76_XYLRU</name>
<evidence type="ECO:0008006" key="3">
    <source>
        <dbReference type="Google" id="ProtNLM"/>
    </source>
</evidence>
<reference evidence="1" key="1">
    <citation type="submission" date="2019-04" db="EMBL/GenBank/DDBJ databases">
        <title>Evolution of Biomass-Degrading Anaerobic Consortia Revealed by Metagenomics.</title>
        <authorList>
            <person name="Peng X."/>
        </authorList>
    </citation>
    <scope>NUCLEOTIDE SEQUENCE</scope>
    <source>
        <strain evidence="1">SIG141</strain>
    </source>
</reference>
<dbReference type="EMBL" id="SUYD01000008">
    <property type="protein sequence ID" value="MBE6266258.1"/>
    <property type="molecule type" value="Genomic_DNA"/>
</dbReference>
<evidence type="ECO:0000313" key="1">
    <source>
        <dbReference type="EMBL" id="MBE6266258.1"/>
    </source>
</evidence>
<dbReference type="AlphaFoldDB" id="A0A928BT76"/>
<organism evidence="1 2">
    <name type="scientific">Xylanibacter ruminicola</name>
    <name type="common">Prevotella ruminicola</name>
    <dbReference type="NCBI Taxonomy" id="839"/>
    <lineage>
        <taxon>Bacteria</taxon>
        <taxon>Pseudomonadati</taxon>
        <taxon>Bacteroidota</taxon>
        <taxon>Bacteroidia</taxon>
        <taxon>Bacteroidales</taxon>
        <taxon>Prevotellaceae</taxon>
        <taxon>Xylanibacter</taxon>
    </lineage>
</organism>
<protein>
    <recommendedName>
        <fullName evidence="3">Helix-turn-helix domain-containing protein</fullName>
    </recommendedName>
</protein>
<dbReference type="Proteomes" id="UP000763088">
    <property type="component" value="Unassembled WGS sequence"/>
</dbReference>
<accession>A0A928BT76</accession>